<evidence type="ECO:0000256" key="2">
    <source>
        <dbReference type="ARBA" id="ARBA00022692"/>
    </source>
</evidence>
<keyword evidence="2 5" id="KW-0812">Transmembrane</keyword>
<protein>
    <submittedName>
        <fullName evidence="7">Phosphatidylinositol N-acetylglucosaminyltransferase subunit</fullName>
    </submittedName>
</protein>
<dbReference type="GO" id="GO:0016757">
    <property type="term" value="F:glycosyltransferase activity"/>
    <property type="evidence" value="ECO:0007669"/>
    <property type="project" value="UniProtKB-KW"/>
</dbReference>
<comment type="subcellular location">
    <subcellularLocation>
        <location evidence="1">Membrane</location>
        <topology evidence="1">Multi-pass membrane protein</topology>
    </subcellularLocation>
</comment>
<reference evidence="7" key="1">
    <citation type="submission" date="2022-05" db="EMBL/GenBank/DDBJ databases">
        <title>The Musa troglodytarum L. genome provides insights into the mechanism of non-climacteric behaviour and enrichment of carotenoids.</title>
        <authorList>
            <person name="Wang J."/>
        </authorList>
    </citation>
    <scope>NUCLEOTIDE SEQUENCE</scope>
    <source>
        <tissue evidence="7">Leaf</tissue>
    </source>
</reference>
<keyword evidence="8" id="KW-1185">Reference proteome</keyword>
<dbReference type="InterPro" id="IPR013717">
    <property type="entry name" value="PIG-P"/>
</dbReference>
<keyword evidence="4 5" id="KW-0472">Membrane</keyword>
<evidence type="ECO:0000256" key="4">
    <source>
        <dbReference type="ARBA" id="ARBA00023136"/>
    </source>
</evidence>
<keyword evidence="7" id="KW-0808">Transferase</keyword>
<dbReference type="OrthoDB" id="690928at2759"/>
<evidence type="ECO:0000256" key="1">
    <source>
        <dbReference type="ARBA" id="ARBA00004141"/>
    </source>
</evidence>
<feature type="transmembrane region" description="Helical" evidence="5">
    <location>
        <begin position="131"/>
        <end position="150"/>
    </location>
</feature>
<gene>
    <name evidence="7" type="ORF">MUK42_20447</name>
</gene>
<keyword evidence="3 5" id="KW-1133">Transmembrane helix</keyword>
<dbReference type="GO" id="GO:0016020">
    <property type="term" value="C:membrane"/>
    <property type="evidence" value="ECO:0007669"/>
    <property type="project" value="UniProtKB-SubCell"/>
</dbReference>
<name>A0A9E7FTW0_9LILI</name>
<organism evidence="7 8">
    <name type="scientific">Musa troglodytarum</name>
    <name type="common">fe'i banana</name>
    <dbReference type="NCBI Taxonomy" id="320322"/>
    <lineage>
        <taxon>Eukaryota</taxon>
        <taxon>Viridiplantae</taxon>
        <taxon>Streptophyta</taxon>
        <taxon>Embryophyta</taxon>
        <taxon>Tracheophyta</taxon>
        <taxon>Spermatophyta</taxon>
        <taxon>Magnoliopsida</taxon>
        <taxon>Liliopsida</taxon>
        <taxon>Zingiberales</taxon>
        <taxon>Musaceae</taxon>
        <taxon>Musa</taxon>
    </lineage>
</organism>
<feature type="domain" description="PIG-P" evidence="6">
    <location>
        <begin position="56"/>
        <end position="135"/>
    </location>
</feature>
<dbReference type="PANTHER" id="PTHR47681:SF3">
    <property type="entry name" value="PHOSPHATIDYLINOSITOL N-ACETYLGLUCOSAMINYLTRANSFERASE SUBUNIT P-RELATED"/>
    <property type="match status" value="1"/>
</dbReference>
<evidence type="ECO:0000313" key="8">
    <source>
        <dbReference type="Proteomes" id="UP001055439"/>
    </source>
</evidence>
<evidence type="ECO:0000256" key="3">
    <source>
        <dbReference type="ARBA" id="ARBA00022989"/>
    </source>
</evidence>
<feature type="transmembrane region" description="Helical" evidence="5">
    <location>
        <begin position="97"/>
        <end position="119"/>
    </location>
</feature>
<proteinExistence type="predicted"/>
<feature type="transmembrane region" description="Helical" evidence="5">
    <location>
        <begin position="58"/>
        <end position="77"/>
    </location>
</feature>
<accession>A0A9E7FTW0</accession>
<dbReference type="AlphaFoldDB" id="A0A9E7FTW0"/>
<keyword evidence="7" id="KW-0328">Glycosyltransferase</keyword>
<evidence type="ECO:0000259" key="6">
    <source>
        <dbReference type="Pfam" id="PF08510"/>
    </source>
</evidence>
<dbReference type="PANTHER" id="PTHR47681">
    <property type="entry name" value="PHOSPHATIDYLINOSITOL N-ACETYLGLUCOSAMINYLTRANSFERASE SUBUNIT P-RELATED"/>
    <property type="match status" value="1"/>
</dbReference>
<sequence length="176" mass="19737">MEETPPSPTSLVVSSPRRTLSLLRERRQKHPIPDPDEKTAASAAAAFAEEHGPKPSEVYGFVGCITTVIAAVIFMVWAYTPEPWLHSLGITYYPSKYWAIAIPSFLIVTVVLAMVSYLGLNFLVTPLPTSFNIMFGKCIAMLMVACVTNLIRLITRVYMIFSVLVQVTHLWMQHFF</sequence>
<dbReference type="Pfam" id="PF08510">
    <property type="entry name" value="PIG-P"/>
    <property type="match status" value="1"/>
</dbReference>
<dbReference type="EMBL" id="CP097507">
    <property type="protein sequence ID" value="URE01063.1"/>
    <property type="molecule type" value="Genomic_DNA"/>
</dbReference>
<dbReference type="Proteomes" id="UP001055439">
    <property type="component" value="Chromosome 5"/>
</dbReference>
<evidence type="ECO:0000256" key="5">
    <source>
        <dbReference type="SAM" id="Phobius"/>
    </source>
</evidence>
<evidence type="ECO:0000313" key="7">
    <source>
        <dbReference type="EMBL" id="URE01063.1"/>
    </source>
</evidence>